<organism evidence="2">
    <name type="scientific">bioreactor metagenome</name>
    <dbReference type="NCBI Taxonomy" id="1076179"/>
    <lineage>
        <taxon>unclassified sequences</taxon>
        <taxon>metagenomes</taxon>
        <taxon>ecological metagenomes</taxon>
    </lineage>
</organism>
<keyword evidence="1" id="KW-1133">Transmembrane helix</keyword>
<name>A0A645INR5_9ZZZZ</name>
<keyword evidence="1" id="KW-0472">Membrane</keyword>
<evidence type="ECO:0008006" key="3">
    <source>
        <dbReference type="Google" id="ProtNLM"/>
    </source>
</evidence>
<dbReference type="Pfam" id="PF04165">
    <property type="entry name" value="DUF401"/>
    <property type="match status" value="1"/>
</dbReference>
<feature type="transmembrane region" description="Helical" evidence="1">
    <location>
        <begin position="123"/>
        <end position="143"/>
    </location>
</feature>
<keyword evidence="1" id="KW-0812">Transmembrane</keyword>
<evidence type="ECO:0000256" key="1">
    <source>
        <dbReference type="SAM" id="Phobius"/>
    </source>
</evidence>
<dbReference type="InterPro" id="IPR007294">
    <property type="entry name" value="DUF401"/>
</dbReference>
<dbReference type="EMBL" id="VSSQ01113734">
    <property type="protein sequence ID" value="MPN49984.1"/>
    <property type="molecule type" value="Genomic_DNA"/>
</dbReference>
<sequence>MFESAIEGKLILTTIVIMVFKEVLTFTGVIQRLPEYFSALPIPPVIIFMLLFFFGTLVAGAQGMIAIAVPLAYATIPNGGLALMVLIMCTTYIAMQISPTHICLAIVVEHYGTSFIDLVKKTIPILLSFLLISSLYSYLLYFLL</sequence>
<gene>
    <name evidence="2" type="ORF">SDC9_197609</name>
</gene>
<comment type="caution">
    <text evidence="2">The sequence shown here is derived from an EMBL/GenBank/DDBJ whole genome shotgun (WGS) entry which is preliminary data.</text>
</comment>
<feature type="transmembrane region" description="Helical" evidence="1">
    <location>
        <begin position="45"/>
        <end position="69"/>
    </location>
</feature>
<reference evidence="2" key="1">
    <citation type="submission" date="2019-08" db="EMBL/GenBank/DDBJ databases">
        <authorList>
            <person name="Kucharzyk K."/>
            <person name="Murdoch R.W."/>
            <person name="Higgins S."/>
            <person name="Loffler F."/>
        </authorList>
    </citation>
    <scope>NUCLEOTIDE SEQUENCE</scope>
</reference>
<feature type="transmembrane region" description="Helical" evidence="1">
    <location>
        <begin position="12"/>
        <end position="33"/>
    </location>
</feature>
<protein>
    <recommendedName>
        <fullName evidence="3">DUF401 family protein</fullName>
    </recommendedName>
</protein>
<dbReference type="AlphaFoldDB" id="A0A645INR5"/>
<evidence type="ECO:0000313" key="2">
    <source>
        <dbReference type="EMBL" id="MPN49984.1"/>
    </source>
</evidence>
<accession>A0A645INR5</accession>
<proteinExistence type="predicted"/>